<accession>A0A0N4XS34</accession>
<dbReference type="GO" id="GO:0035348">
    <property type="term" value="P:acetyl-CoA transmembrane transport"/>
    <property type="evidence" value="ECO:0007669"/>
    <property type="project" value="InterPro"/>
</dbReference>
<dbReference type="AlphaFoldDB" id="A0A0N4XS34"/>
<dbReference type="InterPro" id="IPR024371">
    <property type="entry name" value="AcetylCoA_trans_1-like"/>
</dbReference>
<evidence type="ECO:0000313" key="2">
    <source>
        <dbReference type="EMBL" id="VDL68927.1"/>
    </source>
</evidence>
<sequence>MNHGLRSLGAYFGDCFPRIVQESDYCISNSHSSVLYSCNTKELADQCAAGGDVCEVVVDGYFISVAVCSVIGIIWYKLLFNKIKYLQKIPRKEWSVIKK</sequence>
<dbReference type="WBParaSite" id="NBR_0000533601-mRNA-1">
    <property type="protein sequence ID" value="NBR_0000533601-mRNA-1"/>
    <property type="gene ID" value="NBR_0000533601"/>
</dbReference>
<dbReference type="GO" id="GO:0008521">
    <property type="term" value="F:acetyl-CoA transmembrane transporter activity"/>
    <property type="evidence" value="ECO:0007669"/>
    <property type="project" value="InterPro"/>
</dbReference>
<name>A0A0N4XS34_NIPBR</name>
<protein>
    <submittedName>
        <fullName evidence="4">EGF-like domain-containing protein</fullName>
    </submittedName>
</protein>
<evidence type="ECO:0000313" key="4">
    <source>
        <dbReference type="WBParaSite" id="NBR_0000533601-mRNA-1"/>
    </source>
</evidence>
<keyword evidence="1" id="KW-0812">Transmembrane</keyword>
<dbReference type="Pfam" id="PF13000">
    <property type="entry name" value="Acatn"/>
    <property type="match status" value="1"/>
</dbReference>
<dbReference type="GO" id="GO:0016020">
    <property type="term" value="C:membrane"/>
    <property type="evidence" value="ECO:0007669"/>
    <property type="project" value="InterPro"/>
</dbReference>
<gene>
    <name evidence="2" type="ORF">NBR_LOCUS5338</name>
</gene>
<keyword evidence="1" id="KW-1133">Transmembrane helix</keyword>
<reference evidence="4" key="1">
    <citation type="submission" date="2017-02" db="UniProtKB">
        <authorList>
            <consortium name="WormBaseParasite"/>
        </authorList>
    </citation>
    <scope>IDENTIFICATION</scope>
</reference>
<dbReference type="STRING" id="27835.A0A0N4XS34"/>
<evidence type="ECO:0000256" key="1">
    <source>
        <dbReference type="SAM" id="Phobius"/>
    </source>
</evidence>
<evidence type="ECO:0000313" key="3">
    <source>
        <dbReference type="Proteomes" id="UP000271162"/>
    </source>
</evidence>
<proteinExistence type="predicted"/>
<organism evidence="4">
    <name type="scientific">Nippostrongylus brasiliensis</name>
    <name type="common">Rat hookworm</name>
    <dbReference type="NCBI Taxonomy" id="27835"/>
    <lineage>
        <taxon>Eukaryota</taxon>
        <taxon>Metazoa</taxon>
        <taxon>Ecdysozoa</taxon>
        <taxon>Nematoda</taxon>
        <taxon>Chromadorea</taxon>
        <taxon>Rhabditida</taxon>
        <taxon>Rhabditina</taxon>
        <taxon>Rhabditomorpha</taxon>
        <taxon>Strongyloidea</taxon>
        <taxon>Heligmosomidae</taxon>
        <taxon>Nippostrongylus</taxon>
    </lineage>
</organism>
<feature type="transmembrane region" description="Helical" evidence="1">
    <location>
        <begin position="61"/>
        <end position="80"/>
    </location>
</feature>
<keyword evidence="1" id="KW-0472">Membrane</keyword>
<dbReference type="Proteomes" id="UP000271162">
    <property type="component" value="Unassembled WGS sequence"/>
</dbReference>
<keyword evidence="3" id="KW-1185">Reference proteome</keyword>
<reference evidence="2 3" key="2">
    <citation type="submission" date="2018-11" db="EMBL/GenBank/DDBJ databases">
        <authorList>
            <consortium name="Pathogen Informatics"/>
        </authorList>
    </citation>
    <scope>NUCLEOTIDE SEQUENCE [LARGE SCALE GENOMIC DNA]</scope>
</reference>
<dbReference type="EMBL" id="UYSL01012518">
    <property type="protein sequence ID" value="VDL68927.1"/>
    <property type="molecule type" value="Genomic_DNA"/>
</dbReference>